<name>A0A8H3KTW2_9GLOM</name>
<dbReference type="Proteomes" id="UP000615446">
    <property type="component" value="Unassembled WGS sequence"/>
</dbReference>
<accession>A0A8H3KTW2</accession>
<evidence type="ECO:0000313" key="1">
    <source>
        <dbReference type="EMBL" id="GES74050.1"/>
    </source>
</evidence>
<gene>
    <name evidence="1" type="ORF">RCL2_000155100</name>
    <name evidence="2" type="ORF">RCL2_002078200</name>
</gene>
<comment type="caution">
    <text evidence="1">The sequence shown here is derived from an EMBL/GenBank/DDBJ whole genome shotgun (WGS) entry which is preliminary data.</text>
</comment>
<organism evidence="1 3">
    <name type="scientific">Rhizophagus clarus</name>
    <dbReference type="NCBI Taxonomy" id="94130"/>
    <lineage>
        <taxon>Eukaryota</taxon>
        <taxon>Fungi</taxon>
        <taxon>Fungi incertae sedis</taxon>
        <taxon>Mucoromycota</taxon>
        <taxon>Glomeromycotina</taxon>
        <taxon>Glomeromycetes</taxon>
        <taxon>Glomerales</taxon>
        <taxon>Glomeraceae</taxon>
        <taxon>Rhizophagus</taxon>
    </lineage>
</organism>
<protein>
    <recommendedName>
        <fullName evidence="4">C2H2-type domain-containing protein</fullName>
    </recommendedName>
</protein>
<sequence>MDVIPPPSPLHITNEFKCMVCKKQFKSKCGLSHHKSIVCKYNETTEQEKIPDFLTDKFKEDIVYLIHKHLNKSLKMLKAVLIKLYSRKPRYSYGEVTVEWKQKKDIDAKENVCQGGFMIFHFFVSKKMFCS</sequence>
<evidence type="ECO:0008006" key="4">
    <source>
        <dbReference type="Google" id="ProtNLM"/>
    </source>
</evidence>
<dbReference type="OrthoDB" id="2463439at2759"/>
<proteinExistence type="predicted"/>
<dbReference type="EMBL" id="BLAL01000229">
    <property type="protein sequence ID" value="GES94040.1"/>
    <property type="molecule type" value="Genomic_DNA"/>
</dbReference>
<dbReference type="EMBL" id="BLAL01000011">
    <property type="protein sequence ID" value="GES74050.1"/>
    <property type="molecule type" value="Genomic_DNA"/>
</dbReference>
<evidence type="ECO:0000313" key="2">
    <source>
        <dbReference type="EMBL" id="GES94040.1"/>
    </source>
</evidence>
<dbReference type="AlphaFoldDB" id="A0A8H3KTW2"/>
<reference evidence="1" key="1">
    <citation type="submission" date="2019-10" db="EMBL/GenBank/DDBJ databases">
        <title>Conservation and host-specific expression of non-tandemly repeated heterogenous ribosome RNA gene in arbuscular mycorrhizal fungi.</title>
        <authorList>
            <person name="Maeda T."/>
            <person name="Kobayashi Y."/>
            <person name="Nakagawa T."/>
            <person name="Ezawa T."/>
            <person name="Yamaguchi K."/>
            <person name="Bino T."/>
            <person name="Nishimoto Y."/>
            <person name="Shigenobu S."/>
            <person name="Kawaguchi M."/>
        </authorList>
    </citation>
    <scope>NUCLEOTIDE SEQUENCE</scope>
    <source>
        <strain evidence="1">HR1</strain>
    </source>
</reference>
<evidence type="ECO:0000313" key="3">
    <source>
        <dbReference type="Proteomes" id="UP000615446"/>
    </source>
</evidence>